<organism evidence="2 3">
    <name type="scientific">Candidatus Liptonbacteria bacterium RIFCSPLOWO2_01_FULL_53_13</name>
    <dbReference type="NCBI Taxonomy" id="1798651"/>
    <lineage>
        <taxon>Bacteria</taxon>
        <taxon>Candidatus Liptoniibacteriota</taxon>
    </lineage>
</organism>
<dbReference type="EMBL" id="MHLB01000041">
    <property type="protein sequence ID" value="OGZ01345.1"/>
    <property type="molecule type" value="Genomic_DNA"/>
</dbReference>
<dbReference type="Proteomes" id="UP000178348">
    <property type="component" value="Unassembled WGS sequence"/>
</dbReference>
<reference evidence="2 3" key="1">
    <citation type="journal article" date="2016" name="Nat. Commun.">
        <title>Thousands of microbial genomes shed light on interconnected biogeochemical processes in an aquifer system.</title>
        <authorList>
            <person name="Anantharaman K."/>
            <person name="Brown C.T."/>
            <person name="Hug L.A."/>
            <person name="Sharon I."/>
            <person name="Castelle C.J."/>
            <person name="Probst A.J."/>
            <person name="Thomas B.C."/>
            <person name="Singh A."/>
            <person name="Wilkins M.J."/>
            <person name="Karaoz U."/>
            <person name="Brodie E.L."/>
            <person name="Williams K.H."/>
            <person name="Hubbard S.S."/>
            <person name="Banfield J.F."/>
        </authorList>
    </citation>
    <scope>NUCLEOTIDE SEQUENCE [LARGE SCALE GENOMIC DNA]</scope>
</reference>
<keyword evidence="1" id="KW-0812">Transmembrane</keyword>
<evidence type="ECO:0000256" key="1">
    <source>
        <dbReference type="SAM" id="Phobius"/>
    </source>
</evidence>
<feature type="transmembrane region" description="Helical" evidence="1">
    <location>
        <begin position="102"/>
        <end position="122"/>
    </location>
</feature>
<evidence type="ECO:0000313" key="3">
    <source>
        <dbReference type="Proteomes" id="UP000178348"/>
    </source>
</evidence>
<dbReference type="AlphaFoldDB" id="A0A1G2CIY8"/>
<sequence>MYDVIRNFGVDYIYFDLIFLAVFSGALIIYKKKIPLAAFFIGGLGINFLIDWGIWLHTGIREVSLPGSFGPVLFFLWFSLSYDVEYAYVFLMFEERSSKLKWTLFVFAGWLLVAFLSQWISLNNDSITTIRHMSDLRFLRVGIVLAGYALLFLLKYDWKKILFLFFIGFLIHFMMEFSLLVSGIRPGSFLILLENALIEFNMGVPFFYLFWDKFLKKGFAINPYKT</sequence>
<feature type="transmembrane region" description="Helical" evidence="1">
    <location>
        <begin position="137"/>
        <end position="154"/>
    </location>
</feature>
<keyword evidence="1" id="KW-1133">Transmembrane helix</keyword>
<comment type="caution">
    <text evidence="2">The sequence shown here is derived from an EMBL/GenBank/DDBJ whole genome shotgun (WGS) entry which is preliminary data.</text>
</comment>
<keyword evidence="1" id="KW-0472">Membrane</keyword>
<feature type="transmembrane region" description="Helical" evidence="1">
    <location>
        <begin position="161"/>
        <end position="184"/>
    </location>
</feature>
<name>A0A1G2CIY8_9BACT</name>
<evidence type="ECO:0000313" key="2">
    <source>
        <dbReference type="EMBL" id="OGZ01345.1"/>
    </source>
</evidence>
<evidence type="ECO:0008006" key="4">
    <source>
        <dbReference type="Google" id="ProtNLM"/>
    </source>
</evidence>
<gene>
    <name evidence="2" type="ORF">A2946_00805</name>
</gene>
<feature type="transmembrane region" description="Helical" evidence="1">
    <location>
        <begin position="190"/>
        <end position="211"/>
    </location>
</feature>
<protein>
    <recommendedName>
        <fullName evidence="4">Lycopene cyclase domain-containing protein</fullName>
    </recommendedName>
</protein>
<proteinExistence type="predicted"/>
<feature type="transmembrane region" description="Helical" evidence="1">
    <location>
        <begin position="37"/>
        <end position="56"/>
    </location>
</feature>
<accession>A0A1G2CIY8</accession>
<feature type="transmembrane region" description="Helical" evidence="1">
    <location>
        <begin position="12"/>
        <end position="30"/>
    </location>
</feature>
<feature type="transmembrane region" description="Helical" evidence="1">
    <location>
        <begin position="68"/>
        <end position="90"/>
    </location>
</feature>